<dbReference type="PROSITE" id="PS51808">
    <property type="entry name" value="CHCH"/>
    <property type="match status" value="1"/>
</dbReference>
<dbReference type="Gene3D" id="1.10.10.140">
    <property type="entry name" value="Cytochrome c oxidase, subunit VIb"/>
    <property type="match status" value="1"/>
</dbReference>
<evidence type="ECO:0000313" key="8">
    <source>
        <dbReference type="Proteomes" id="UP000319731"/>
    </source>
</evidence>
<evidence type="ECO:0000256" key="1">
    <source>
        <dbReference type="ARBA" id="ARBA00004173"/>
    </source>
</evidence>
<comment type="function">
    <text evidence="5">Component of the cytochrome c oxidase, the last enzyme in the mitochondrial electron transport chain which drives oxidative phosphorylation.</text>
</comment>
<dbReference type="InterPro" id="IPR036549">
    <property type="entry name" value="CX6/COA6-like_sf"/>
</dbReference>
<dbReference type="FunFam" id="1.10.10.140:FF:000001">
    <property type="entry name" value="Cytochrome c oxidase subunit 6B1"/>
    <property type="match status" value="1"/>
</dbReference>
<organism evidence="7 8">
    <name type="scientific">Synchytrium microbalum</name>
    <dbReference type="NCBI Taxonomy" id="1806994"/>
    <lineage>
        <taxon>Eukaryota</taxon>
        <taxon>Fungi</taxon>
        <taxon>Fungi incertae sedis</taxon>
        <taxon>Chytridiomycota</taxon>
        <taxon>Chytridiomycota incertae sedis</taxon>
        <taxon>Chytridiomycetes</taxon>
        <taxon>Synchytriales</taxon>
        <taxon>Synchytriaceae</taxon>
        <taxon>Synchytrium</taxon>
    </lineage>
</organism>
<comment type="subcellular location">
    <subcellularLocation>
        <location evidence="1">Mitochondrion</location>
    </subcellularLocation>
</comment>
<dbReference type="CDD" id="cd00926">
    <property type="entry name" value="Cyt_c_Oxidase_VIb"/>
    <property type="match status" value="1"/>
</dbReference>
<proteinExistence type="inferred from homology"/>
<dbReference type="PIRSF" id="PIRSF000278">
    <property type="entry name" value="Cyt_c_oxidase_6B"/>
    <property type="match status" value="1"/>
</dbReference>
<dbReference type="STRING" id="1806994.A0A507C0F6"/>
<keyword evidence="3 5" id="KW-0496">Mitochondrion</keyword>
<evidence type="ECO:0000256" key="5">
    <source>
        <dbReference type="PIRNR" id="PIRNR000278"/>
    </source>
</evidence>
<evidence type="ECO:0000256" key="3">
    <source>
        <dbReference type="ARBA" id="ARBA00023128"/>
    </source>
</evidence>
<dbReference type="GO" id="GO:0005739">
    <property type="term" value="C:mitochondrion"/>
    <property type="evidence" value="ECO:0007669"/>
    <property type="project" value="UniProtKB-SubCell"/>
</dbReference>
<protein>
    <recommendedName>
        <fullName evidence="5">Cytochrome c oxidase subunit</fullName>
    </recommendedName>
</protein>
<dbReference type="EMBL" id="QEAO01000043">
    <property type="protein sequence ID" value="TPX31544.1"/>
    <property type="molecule type" value="Genomic_DNA"/>
</dbReference>
<dbReference type="InterPro" id="IPR003213">
    <property type="entry name" value="Cyt_c_oxidase_su6B"/>
</dbReference>
<dbReference type="Proteomes" id="UP000319731">
    <property type="component" value="Unassembled WGS sequence"/>
</dbReference>
<evidence type="ECO:0000256" key="6">
    <source>
        <dbReference type="PIRSR" id="PIRSR000278-1"/>
    </source>
</evidence>
<keyword evidence="4 6" id="KW-1015">Disulfide bond</keyword>
<evidence type="ECO:0000313" key="7">
    <source>
        <dbReference type="EMBL" id="TPX31544.1"/>
    </source>
</evidence>
<evidence type="ECO:0000256" key="4">
    <source>
        <dbReference type="ARBA" id="ARBA00023157"/>
    </source>
</evidence>
<dbReference type="InterPro" id="IPR048280">
    <property type="entry name" value="COX6B-like"/>
</dbReference>
<comment type="similarity">
    <text evidence="2">Belongs to the cytochrome c oxidase subunit 6B family.</text>
</comment>
<sequence>MSDTSVVKTVGFDARFPNTNQTRNCWQNYVDFFKCVKAKGDDYAPCQQFRQAYNSICPTKWVEKWDEQREANQFAALAEDHHAEAHH</sequence>
<accession>A0A507C0F6</accession>
<reference evidence="7 8" key="1">
    <citation type="journal article" date="2019" name="Sci. Rep.">
        <title>Comparative genomics of chytrid fungi reveal insights into the obligate biotrophic and pathogenic lifestyle of Synchytrium endobioticum.</title>
        <authorList>
            <person name="van de Vossenberg B.T.L.H."/>
            <person name="Warris S."/>
            <person name="Nguyen H.D.T."/>
            <person name="van Gent-Pelzer M.P.E."/>
            <person name="Joly D.L."/>
            <person name="van de Geest H.C."/>
            <person name="Bonants P.J.M."/>
            <person name="Smith D.S."/>
            <person name="Levesque C.A."/>
            <person name="van der Lee T.A.J."/>
        </authorList>
    </citation>
    <scope>NUCLEOTIDE SEQUENCE [LARGE SCALE GENOMIC DNA]</scope>
    <source>
        <strain evidence="7 8">JEL517</strain>
    </source>
</reference>
<comment type="caution">
    <text evidence="7">The sequence shown here is derived from an EMBL/GenBank/DDBJ whole genome shotgun (WGS) entry which is preliminary data.</text>
</comment>
<dbReference type="RefSeq" id="XP_031022952.1">
    <property type="nucleotide sequence ID" value="XM_031171088.1"/>
</dbReference>
<dbReference type="OrthoDB" id="1107506at2759"/>
<dbReference type="AlphaFoldDB" id="A0A507C0F6"/>
<dbReference type="GO" id="GO:0045277">
    <property type="term" value="C:respiratory chain complex IV"/>
    <property type="evidence" value="ECO:0007669"/>
    <property type="project" value="InterPro"/>
</dbReference>
<feature type="disulfide bond" evidence="6">
    <location>
        <begin position="25"/>
        <end position="57"/>
    </location>
</feature>
<dbReference type="Pfam" id="PF02297">
    <property type="entry name" value="COX6B"/>
    <property type="match status" value="1"/>
</dbReference>
<name>A0A507C0F6_9FUNG</name>
<dbReference type="GeneID" id="42006385"/>
<dbReference type="SUPFAM" id="SSF47694">
    <property type="entry name" value="Cytochrome c oxidase subunit h"/>
    <property type="match status" value="1"/>
</dbReference>
<keyword evidence="8" id="KW-1185">Reference proteome</keyword>
<gene>
    <name evidence="7" type="ORF">SmJEL517_g05161</name>
</gene>
<feature type="disulfide bond" evidence="6">
    <location>
        <begin position="35"/>
        <end position="46"/>
    </location>
</feature>
<evidence type="ECO:0000256" key="2">
    <source>
        <dbReference type="ARBA" id="ARBA00006425"/>
    </source>
</evidence>
<dbReference type="PANTHER" id="PTHR11387">
    <property type="entry name" value="CYTOCHROME C OXIDASE SUBUNIT 6B"/>
    <property type="match status" value="1"/>
</dbReference>